<dbReference type="GO" id="GO:0030897">
    <property type="term" value="C:HOPS complex"/>
    <property type="evidence" value="ECO:0007669"/>
    <property type="project" value="TreeGrafter"/>
</dbReference>
<dbReference type="GO" id="GO:0034058">
    <property type="term" value="P:endosomal vesicle fusion"/>
    <property type="evidence" value="ECO:0007669"/>
    <property type="project" value="TreeGrafter"/>
</dbReference>
<feature type="region of interest" description="Disordered" evidence="2">
    <location>
        <begin position="1"/>
        <end position="137"/>
    </location>
</feature>
<dbReference type="InterPro" id="IPR045111">
    <property type="entry name" value="Vps41/Vps8"/>
</dbReference>
<comment type="caution">
    <text evidence="5">The sequence shown here is derived from an EMBL/GenBank/DDBJ whole genome shotgun (WGS) entry which is preliminary data.</text>
</comment>
<dbReference type="Pfam" id="PF12816">
    <property type="entry name" value="TPR_Vps8"/>
    <property type="match status" value="1"/>
</dbReference>
<dbReference type="GO" id="GO:0005770">
    <property type="term" value="C:late endosome"/>
    <property type="evidence" value="ECO:0007669"/>
    <property type="project" value="TreeGrafter"/>
</dbReference>
<dbReference type="Proteomes" id="UP001316803">
    <property type="component" value="Unassembled WGS sequence"/>
</dbReference>
<keyword evidence="6" id="KW-1185">Reference proteome</keyword>
<organism evidence="5 6">
    <name type="scientific">Knufia fluminis</name>
    <dbReference type="NCBI Taxonomy" id="191047"/>
    <lineage>
        <taxon>Eukaryota</taxon>
        <taxon>Fungi</taxon>
        <taxon>Dikarya</taxon>
        <taxon>Ascomycota</taxon>
        <taxon>Pezizomycotina</taxon>
        <taxon>Eurotiomycetes</taxon>
        <taxon>Chaetothyriomycetidae</taxon>
        <taxon>Chaetothyriales</taxon>
        <taxon>Trichomeriaceae</taxon>
        <taxon>Knufia</taxon>
    </lineage>
</organism>
<dbReference type="Pfam" id="PF23410">
    <property type="entry name" value="Beta-prop_VPS8"/>
    <property type="match status" value="1"/>
</dbReference>
<feature type="domain" description="VPS8-like TPR-like repeats" evidence="4">
    <location>
        <begin position="1233"/>
        <end position="1415"/>
    </location>
</feature>
<dbReference type="PANTHER" id="PTHR12616">
    <property type="entry name" value="VACUOLAR PROTEIN SORTING VPS41"/>
    <property type="match status" value="1"/>
</dbReference>
<dbReference type="InterPro" id="IPR036322">
    <property type="entry name" value="WD40_repeat_dom_sf"/>
</dbReference>
<sequence length="1559" mass="172640">MSSTPEDGEVEQHAVGEGVHTADLPDETLPLGYEEEGHADEAAIGIDEDVDTIPHLEAHGEVDVAEPDQNQQQEHDAGSLQPAIPLTGTSPRPSSQDDSASIPDDTPSIQDSGVSSPKSDAQLAPPISRKSSSASRRPFELRFQSRLSSSYLSPRAASPAFLGQHSRHSSHASFARDSESGIEETQTPWEVIRWNRLKKLTGQAFSEVGRRNFGTPTCLAVTDQMVVGTSKGLILVFDHHQNNKGIIGVGTKAAEAGPVTALAISADHTAIAGGHATGNIFTWEIARPGRPFLQIAALDASQPEARKVDGHIQGSAVLHLGFLGYRRTALVSADDKGMAFSHLATRGTGALGRTVRTTRILGRYPELIVRKTDKPVKKSSVLAFSPLPLGNVEQNTDSLGLVAMLTPYLLVIVSTTPIAQTQHKAPRPKEIVAHSAMTAALAWFPAIKLKGSEAETSKNKLCYAWSNVLSVLEVQEVPREPDTPEDKPVDLQFLVRSRYEVDEAIVAVQWLSRSVMAVLTITQQLLIIEDVTMNVTDAFDLLPKNIYHADLYSHQLQSVVEHHDDEDASMHGVVADAYYMSFRGYKGRLFLLGFNDMWWGSLTNWADRLLAMMETGDFIGAIRLATNYFSGSGEKVTIGLPEDHNLRSTLVHDKLLEMMSASLRYAFGKNEQANRAPVGRQQLFDLAVACVAACLKMDEKDYLFDEVFEWFDDNGAGDIFVDVLEPHIVDRQIMILPPSAVKTLINHFSKTHSLSELEEIICLLDATAMDVDQVTTLCKQHSLYDAYIYVWNTALFDYTSPLLELLGMVSEQSKMNGSSTSPRPNSYTSQKMFPYLSFVLTGRVYPVGEFMDEDRASTAKTQIYETLFYGKGGQKDPFAVLRSILEFDTPNFMAAMNEAFEDPFLNSSQDEDLGGSVQGAQKGSLLNRQIIIRILLDVMSTGFEADDRIYLDMFIARNLPKYPQYMLLAGTTMEQVFTRLCQYEDDDNRDDAQLSVEYLMTVYKPANISAFIPLLQRAQFYRILKSVYRHEGDWTELLQVYFIDAENQGQVFDLILECLRESSDLDAEQRHLFTAGVKQHAEDLTKINVSKTARVVDLVLPEEHSFFLESLAEDAKIQFNYLRTLLEPGDDARTSYHTTNAMLEQYVRLMCQYNSSHVVAYINTIKEGELHLDEVVPALETSGNIDAAVILLARQGQVHNGMERLIKHLSVIEAALSGVLESAADSPDEVATNEAIEDLLESVDKYAKVGIWLCESQMQKTVSKSKTASKSPRRSSIKQPLSFEENPWLEFIVAVVSIAQKVGPAPANADGSSPETDELSNALRNTIQRVFTALLNSTATARGQAQGQSDSLRFVRILRAFLSRAAELSPSLSHLRHVMSSIFSAYAYEESLLSLSNTMLDKDLFVQVDEVARLRQVGWRPRGQVCGICRRRVWGPGTGLKIWESWEKKEKDRTKRKELHRRRSATTLGEGDEDDGEHVVGKGKRKSLPSRDMGSDDEMENSQTGQAGADMGPVVVFSCRHLFHRRCLDGSQDSEVEGGGAPPAGEEYGGMRLVCPSCV</sequence>
<evidence type="ECO:0000313" key="5">
    <source>
        <dbReference type="EMBL" id="KAK5950940.1"/>
    </source>
</evidence>
<dbReference type="InterPro" id="IPR015943">
    <property type="entry name" value="WD40/YVTN_repeat-like_dom_sf"/>
</dbReference>
<feature type="domain" description="Vacuolar protein sorting-associated protein 8 central" evidence="3">
    <location>
        <begin position="719"/>
        <end position="900"/>
    </location>
</feature>
<dbReference type="SUPFAM" id="SSF50978">
    <property type="entry name" value="WD40 repeat-like"/>
    <property type="match status" value="1"/>
</dbReference>
<evidence type="ECO:0000259" key="4">
    <source>
        <dbReference type="Pfam" id="PF25066"/>
    </source>
</evidence>
<evidence type="ECO:0000313" key="6">
    <source>
        <dbReference type="Proteomes" id="UP001316803"/>
    </source>
</evidence>
<protein>
    <submittedName>
        <fullName evidence="5">Vacuolar protein sorting-associated protein 8</fullName>
    </submittedName>
</protein>
<dbReference type="PANTHER" id="PTHR12616:SF8">
    <property type="entry name" value="VACUOLAR PROTEIN SORTING-ASSOCIATED PROTEIN 8 HOMOLOG"/>
    <property type="match status" value="1"/>
</dbReference>
<accession>A0AAN8EJH3</accession>
<dbReference type="InterPro" id="IPR025941">
    <property type="entry name" value="Vps8_central_dom"/>
</dbReference>
<dbReference type="InterPro" id="IPR059070">
    <property type="entry name" value="TPR_VPS8_2"/>
</dbReference>
<gene>
    <name evidence="5" type="primary">VPS8_2</name>
    <name evidence="5" type="ORF">OHC33_008012</name>
</gene>
<evidence type="ECO:0000256" key="1">
    <source>
        <dbReference type="ARBA" id="ARBA00009422"/>
    </source>
</evidence>
<feature type="compositionally biased region" description="Basic and acidic residues" evidence="2">
    <location>
        <begin position="52"/>
        <end position="62"/>
    </location>
</feature>
<evidence type="ECO:0000259" key="3">
    <source>
        <dbReference type="Pfam" id="PF12816"/>
    </source>
</evidence>
<proteinExistence type="inferred from homology"/>
<feature type="compositionally biased region" description="Polar residues" evidence="2">
    <location>
        <begin position="107"/>
        <end position="119"/>
    </location>
</feature>
<comment type="similarity">
    <text evidence="1">Belongs to the VPS8 family.</text>
</comment>
<feature type="compositionally biased region" description="Polar residues" evidence="2">
    <location>
        <begin position="87"/>
        <end position="99"/>
    </location>
</feature>
<dbReference type="Pfam" id="PF25066">
    <property type="entry name" value="TPR_VPS8_2"/>
    <property type="match status" value="1"/>
</dbReference>
<dbReference type="Gene3D" id="2.130.10.10">
    <property type="entry name" value="YVTN repeat-like/Quinoprotein amine dehydrogenase"/>
    <property type="match status" value="1"/>
</dbReference>
<reference evidence="5 6" key="1">
    <citation type="submission" date="2022-12" db="EMBL/GenBank/DDBJ databases">
        <title>Genomic features and morphological characterization of a novel Knufia sp. strain isolated from spacecraft assembly facility.</title>
        <authorList>
            <person name="Teixeira M."/>
            <person name="Chander A.M."/>
            <person name="Stajich J.E."/>
            <person name="Venkateswaran K."/>
        </authorList>
    </citation>
    <scope>NUCLEOTIDE SEQUENCE [LARGE SCALE GENOMIC DNA]</scope>
    <source>
        <strain evidence="5 6">FJI-L2-BK-P2</strain>
    </source>
</reference>
<name>A0AAN8EJH3_9EURO</name>
<evidence type="ECO:0000256" key="2">
    <source>
        <dbReference type="SAM" id="MobiDB-lite"/>
    </source>
</evidence>
<dbReference type="GO" id="GO:0006623">
    <property type="term" value="P:protein targeting to vacuole"/>
    <property type="evidence" value="ECO:0007669"/>
    <property type="project" value="InterPro"/>
</dbReference>
<dbReference type="EMBL" id="JAKLMC020000023">
    <property type="protein sequence ID" value="KAK5950940.1"/>
    <property type="molecule type" value="Genomic_DNA"/>
</dbReference>
<feature type="region of interest" description="Disordered" evidence="2">
    <location>
        <begin position="1453"/>
        <end position="1509"/>
    </location>
</feature>